<protein>
    <submittedName>
        <fullName evidence="1">Uncharacterized protein</fullName>
    </submittedName>
</protein>
<organism evidence="1">
    <name type="scientific">marine sediment metagenome</name>
    <dbReference type="NCBI Taxonomy" id="412755"/>
    <lineage>
        <taxon>unclassified sequences</taxon>
        <taxon>metagenomes</taxon>
        <taxon>ecological metagenomes</taxon>
    </lineage>
</organism>
<comment type="caution">
    <text evidence="1">The sequence shown here is derived from an EMBL/GenBank/DDBJ whole genome shotgun (WGS) entry which is preliminary data.</text>
</comment>
<proteinExistence type="predicted"/>
<accession>A0A0F9LGC1</accession>
<dbReference type="EMBL" id="LAZR01011133">
    <property type="protein sequence ID" value="KKM63260.1"/>
    <property type="molecule type" value="Genomic_DNA"/>
</dbReference>
<evidence type="ECO:0000313" key="1">
    <source>
        <dbReference type="EMBL" id="KKM63260.1"/>
    </source>
</evidence>
<dbReference type="AlphaFoldDB" id="A0A0F9LGC1"/>
<feature type="non-terminal residue" evidence="1">
    <location>
        <position position="1"/>
    </location>
</feature>
<gene>
    <name evidence="1" type="ORF">LCGC14_1513330</name>
</gene>
<reference evidence="1" key="1">
    <citation type="journal article" date="2015" name="Nature">
        <title>Complex archaea that bridge the gap between prokaryotes and eukaryotes.</title>
        <authorList>
            <person name="Spang A."/>
            <person name="Saw J.H."/>
            <person name="Jorgensen S.L."/>
            <person name="Zaremba-Niedzwiedzka K."/>
            <person name="Martijn J."/>
            <person name="Lind A.E."/>
            <person name="van Eijk R."/>
            <person name="Schleper C."/>
            <person name="Guy L."/>
            <person name="Ettema T.J."/>
        </authorList>
    </citation>
    <scope>NUCLEOTIDE SEQUENCE</scope>
</reference>
<name>A0A0F9LGC1_9ZZZZ</name>
<sequence length="56" mass="6539">VGRVAVFDDYGTSKIYYVDRLSLNDDYPDDLLEVVFKDGELLRDENLSEIRARLKE</sequence>